<reference evidence="3 4" key="1">
    <citation type="submission" date="2020-11" db="EMBL/GenBank/DDBJ databases">
        <authorList>
            <person name="Sun Q."/>
        </authorList>
    </citation>
    <scope>NUCLEOTIDE SEQUENCE [LARGE SCALE GENOMIC DNA]</scope>
    <source>
        <strain evidence="3 4">P8398</strain>
    </source>
</reference>
<evidence type="ECO:0008006" key="5">
    <source>
        <dbReference type="Google" id="ProtNLM"/>
    </source>
</evidence>
<evidence type="ECO:0000313" key="3">
    <source>
        <dbReference type="EMBL" id="QPI49920.1"/>
    </source>
</evidence>
<accession>A0AA48WC84</accession>
<keyword evidence="1" id="KW-1133">Transmembrane helix</keyword>
<keyword evidence="4" id="KW-1185">Reference proteome</keyword>
<feature type="chain" id="PRO_5045548751" description="DUF5666 domain-containing protein" evidence="2">
    <location>
        <begin position="24"/>
        <end position="143"/>
    </location>
</feature>
<proteinExistence type="predicted"/>
<organism evidence="3 4">
    <name type="scientific">Massilia antarctica</name>
    <dbReference type="NCBI Taxonomy" id="2765360"/>
    <lineage>
        <taxon>Bacteria</taxon>
        <taxon>Pseudomonadati</taxon>
        <taxon>Pseudomonadota</taxon>
        <taxon>Betaproteobacteria</taxon>
        <taxon>Burkholderiales</taxon>
        <taxon>Oxalobacteraceae</taxon>
        <taxon>Telluria group</taxon>
        <taxon>Massilia</taxon>
    </lineage>
</organism>
<keyword evidence="1" id="KW-0472">Membrane</keyword>
<feature type="signal peptide" evidence="2">
    <location>
        <begin position="1"/>
        <end position="23"/>
    </location>
</feature>
<keyword evidence="1" id="KW-0812">Transmembrane</keyword>
<evidence type="ECO:0000256" key="1">
    <source>
        <dbReference type="SAM" id="Phobius"/>
    </source>
</evidence>
<sequence>MKTNLMAIAIACALFGANSAALAESHHNNMGSNLSASPSGVSGAVVLGSLLVVAVGGSVVAQSVETVADGTMVVLKNVADGSTATVKFSGDGAKGFSKLVGQAVTVTATASGHVLIAAGKVIAFIPTEAGKSLLHHSQNGAKG</sequence>
<dbReference type="Proteomes" id="UP000662888">
    <property type="component" value="Chromosome"/>
</dbReference>
<name>A0AA48WC84_9BURK</name>
<gene>
    <name evidence="3" type="ORF">IV454_31730</name>
</gene>
<dbReference type="EMBL" id="CP065053">
    <property type="protein sequence ID" value="QPI49920.1"/>
    <property type="molecule type" value="Genomic_DNA"/>
</dbReference>
<feature type="transmembrane region" description="Helical" evidence="1">
    <location>
        <begin position="39"/>
        <end position="61"/>
    </location>
</feature>
<evidence type="ECO:0000256" key="2">
    <source>
        <dbReference type="SAM" id="SignalP"/>
    </source>
</evidence>
<evidence type="ECO:0000313" key="4">
    <source>
        <dbReference type="Proteomes" id="UP000662888"/>
    </source>
</evidence>
<keyword evidence="2" id="KW-0732">Signal</keyword>
<protein>
    <recommendedName>
        <fullName evidence="5">DUF5666 domain-containing protein</fullName>
    </recommendedName>
</protein>
<dbReference type="RefSeq" id="WP_206089533.1">
    <property type="nucleotide sequence ID" value="NZ_CP065053.1"/>
</dbReference>